<dbReference type="AlphaFoldDB" id="A0A8R1DJJ8"/>
<accession>A0A8R1DJJ8</accession>
<keyword evidence="2 7" id="KW-0813">Transport</keyword>
<dbReference type="GO" id="GO:0005886">
    <property type="term" value="C:plasma membrane"/>
    <property type="evidence" value="ECO:0007669"/>
    <property type="project" value="UniProtKB-SubCell"/>
</dbReference>
<reference evidence="11" key="2">
    <citation type="submission" date="2022-06" db="UniProtKB">
        <authorList>
            <consortium name="EnsemblMetazoa"/>
        </authorList>
    </citation>
    <scope>IDENTIFICATION</scope>
    <source>
        <strain evidence="11">DF5081</strain>
    </source>
</reference>
<dbReference type="EnsemblMetazoa" id="CJA03483.1">
    <property type="protein sequence ID" value="CJA03483.1"/>
    <property type="gene ID" value="WBGene00122687"/>
</dbReference>
<feature type="transmembrane region" description="Helical" evidence="9">
    <location>
        <begin position="312"/>
        <end position="336"/>
    </location>
</feature>
<dbReference type="SUPFAM" id="SSF103473">
    <property type="entry name" value="MFS general substrate transporter"/>
    <property type="match status" value="1"/>
</dbReference>
<evidence type="ECO:0000313" key="12">
    <source>
        <dbReference type="Proteomes" id="UP000005237"/>
    </source>
</evidence>
<dbReference type="InterPro" id="IPR036259">
    <property type="entry name" value="MFS_trans_sf"/>
</dbReference>
<evidence type="ECO:0000256" key="5">
    <source>
        <dbReference type="ARBA" id="ARBA00022989"/>
    </source>
</evidence>
<proteinExistence type="inferred from homology"/>
<evidence type="ECO:0000256" key="3">
    <source>
        <dbReference type="ARBA" id="ARBA00022475"/>
    </source>
</evidence>
<evidence type="ECO:0000256" key="7">
    <source>
        <dbReference type="RuleBase" id="RU003346"/>
    </source>
</evidence>
<feature type="transmembrane region" description="Helical" evidence="9">
    <location>
        <begin position="381"/>
        <end position="401"/>
    </location>
</feature>
<evidence type="ECO:0000259" key="10">
    <source>
        <dbReference type="PROSITE" id="PS50850"/>
    </source>
</evidence>
<evidence type="ECO:0000256" key="2">
    <source>
        <dbReference type="ARBA" id="ARBA00022448"/>
    </source>
</evidence>
<keyword evidence="3" id="KW-1003">Cell membrane</keyword>
<dbReference type="InterPro" id="IPR005828">
    <property type="entry name" value="MFS_sugar_transport-like"/>
</dbReference>
<feature type="domain" description="Major facilitator superfamily (MFS) profile" evidence="10">
    <location>
        <begin position="54"/>
        <end position="500"/>
    </location>
</feature>
<sequence length="519" mass="57755">MNSTVAPASGNDNDKDNDTRHPNPEAATSQKLMKTPPESHHLPDEKWTPYLFFCTTSIALASFQDGFQIGCINAPGPLIIEWIKASHFDMFGEVLTMYKADFIWSVAVSMFSVGGMFGSLASGFLADHLGRKRTLFYNNMLALLAAACLCSSKFLNVYQMIVIGRFLVGLNCGITSGLVPMYLTELAPGNLRGKSGSFHQLNISVAIVLSQALGLPFIFGSTQHWPWIFACVAIPTILQLMLIPFCPESPKYLIAKLNDRDGARRALVRLRGHDKVDQELEHMVQEAREAMESNRKTGYVTLFKGDNRWPMIVSILMMFSQQFSSISAVTFYSTLIFKRNGLSGNDPLYATLGFGCVKLVATVGCLFLIDHPRFGRKRLHIAGLSGMCLSSILIVVTLTLSNAGHQWASYVNILFILTFVVTFAFGPGPIPWFFTSELFDSATRGKAAAVSASSNWIANWLVGLTFLPINNLIHQFAFLMFTFFTFVFILFTWKFVPETKGRTPTAIRKELTVMKKRVF</sequence>
<evidence type="ECO:0000256" key="1">
    <source>
        <dbReference type="ARBA" id="ARBA00004651"/>
    </source>
</evidence>
<feature type="transmembrane region" description="Helical" evidence="9">
    <location>
        <begin position="225"/>
        <end position="246"/>
    </location>
</feature>
<dbReference type="InterPro" id="IPR005829">
    <property type="entry name" value="Sugar_transporter_CS"/>
</dbReference>
<dbReference type="PRINTS" id="PR00171">
    <property type="entry name" value="SUGRTRNSPORT"/>
</dbReference>
<protein>
    <submittedName>
        <fullName evidence="11">MFS domain-containing protein</fullName>
    </submittedName>
</protein>
<feature type="transmembrane region" description="Helical" evidence="9">
    <location>
        <begin position="102"/>
        <end position="124"/>
    </location>
</feature>
<dbReference type="Gene3D" id="1.20.1250.20">
    <property type="entry name" value="MFS general substrate transporter like domains"/>
    <property type="match status" value="1"/>
</dbReference>
<feature type="transmembrane region" description="Helical" evidence="9">
    <location>
        <begin position="136"/>
        <end position="155"/>
    </location>
</feature>
<keyword evidence="12" id="KW-1185">Reference proteome</keyword>
<dbReference type="FunFam" id="1.20.1250.20:FF:001511">
    <property type="entry name" value="Solute carrier family 2, facilitated glucose transporter member 5"/>
    <property type="match status" value="1"/>
</dbReference>
<feature type="region of interest" description="Disordered" evidence="8">
    <location>
        <begin position="1"/>
        <end position="41"/>
    </location>
</feature>
<keyword evidence="5 9" id="KW-1133">Transmembrane helix</keyword>
<dbReference type="InterPro" id="IPR003663">
    <property type="entry name" value="Sugar/inositol_transpt"/>
</dbReference>
<feature type="transmembrane region" description="Helical" evidence="9">
    <location>
        <begin position="447"/>
        <end position="467"/>
    </location>
</feature>
<evidence type="ECO:0000256" key="4">
    <source>
        <dbReference type="ARBA" id="ARBA00022692"/>
    </source>
</evidence>
<feature type="compositionally biased region" description="Basic and acidic residues" evidence="8">
    <location>
        <begin position="12"/>
        <end position="23"/>
    </location>
</feature>
<dbReference type="InterPro" id="IPR045263">
    <property type="entry name" value="GLUT"/>
</dbReference>
<feature type="transmembrane region" description="Helical" evidence="9">
    <location>
        <begin position="407"/>
        <end position="426"/>
    </location>
</feature>
<comment type="similarity">
    <text evidence="7">Belongs to the major facilitator superfamily. Sugar transporter (TC 2.A.1.1) family.</text>
</comment>
<dbReference type="Pfam" id="PF00083">
    <property type="entry name" value="Sugar_tr"/>
    <property type="match status" value="1"/>
</dbReference>
<keyword evidence="6 9" id="KW-0472">Membrane</keyword>
<dbReference type="GO" id="GO:1990539">
    <property type="term" value="P:fructose import across plasma membrane"/>
    <property type="evidence" value="ECO:0007669"/>
    <property type="project" value="UniProtKB-ARBA"/>
</dbReference>
<dbReference type="InterPro" id="IPR020846">
    <property type="entry name" value="MFS_dom"/>
</dbReference>
<dbReference type="PROSITE" id="PS00217">
    <property type="entry name" value="SUGAR_TRANSPORT_2"/>
    <property type="match status" value="1"/>
</dbReference>
<dbReference type="PROSITE" id="PS50850">
    <property type="entry name" value="MFS"/>
    <property type="match status" value="1"/>
</dbReference>
<feature type="transmembrane region" description="Helical" evidence="9">
    <location>
        <begin position="161"/>
        <end position="180"/>
    </location>
</feature>
<name>A0A8R1DJJ8_CAEJA</name>
<comment type="subcellular location">
    <subcellularLocation>
        <location evidence="1">Cell membrane</location>
        <topology evidence="1">Multi-pass membrane protein</topology>
    </subcellularLocation>
</comment>
<dbReference type="GO" id="GO:0005353">
    <property type="term" value="F:fructose transmembrane transporter activity"/>
    <property type="evidence" value="ECO:0007669"/>
    <property type="project" value="UniProtKB-ARBA"/>
</dbReference>
<keyword evidence="4 9" id="KW-0812">Transmembrane</keyword>
<reference evidence="12" key="1">
    <citation type="submission" date="2010-08" db="EMBL/GenBank/DDBJ databases">
        <authorList>
            <consortium name="Caenorhabditis japonica Sequencing Consortium"/>
            <person name="Wilson R.K."/>
        </authorList>
    </citation>
    <scope>NUCLEOTIDE SEQUENCE [LARGE SCALE GENOMIC DNA]</scope>
    <source>
        <strain evidence="12">DF5081</strain>
    </source>
</reference>
<feature type="transmembrane region" description="Helical" evidence="9">
    <location>
        <begin position="473"/>
        <end position="493"/>
    </location>
</feature>
<dbReference type="PANTHER" id="PTHR23503">
    <property type="entry name" value="SOLUTE CARRIER FAMILY 2"/>
    <property type="match status" value="1"/>
</dbReference>
<evidence type="ECO:0000313" key="11">
    <source>
        <dbReference type="EnsemblMetazoa" id="CJA03483.1"/>
    </source>
</evidence>
<dbReference type="PANTHER" id="PTHR23503:SF42">
    <property type="entry name" value="FACILITATED GLUCOSE TRANSPORTER HOMOLOG"/>
    <property type="match status" value="1"/>
</dbReference>
<dbReference type="NCBIfam" id="TIGR00879">
    <property type="entry name" value="SP"/>
    <property type="match status" value="1"/>
</dbReference>
<feature type="transmembrane region" description="Helical" evidence="9">
    <location>
        <begin position="348"/>
        <end position="369"/>
    </location>
</feature>
<evidence type="ECO:0000256" key="6">
    <source>
        <dbReference type="ARBA" id="ARBA00023136"/>
    </source>
</evidence>
<evidence type="ECO:0000256" key="8">
    <source>
        <dbReference type="SAM" id="MobiDB-lite"/>
    </source>
</evidence>
<organism evidence="11 12">
    <name type="scientific">Caenorhabditis japonica</name>
    <dbReference type="NCBI Taxonomy" id="281687"/>
    <lineage>
        <taxon>Eukaryota</taxon>
        <taxon>Metazoa</taxon>
        <taxon>Ecdysozoa</taxon>
        <taxon>Nematoda</taxon>
        <taxon>Chromadorea</taxon>
        <taxon>Rhabditida</taxon>
        <taxon>Rhabditina</taxon>
        <taxon>Rhabditomorpha</taxon>
        <taxon>Rhabditoidea</taxon>
        <taxon>Rhabditidae</taxon>
        <taxon>Peloderinae</taxon>
        <taxon>Caenorhabditis</taxon>
    </lineage>
</organism>
<dbReference type="Proteomes" id="UP000005237">
    <property type="component" value="Unassembled WGS sequence"/>
</dbReference>
<evidence type="ECO:0000256" key="9">
    <source>
        <dbReference type="SAM" id="Phobius"/>
    </source>
</evidence>